<dbReference type="Proteomes" id="UP000007882">
    <property type="component" value="Chromosome"/>
</dbReference>
<dbReference type="InterPro" id="IPR016181">
    <property type="entry name" value="Acyl_CoA_acyltransferase"/>
</dbReference>
<dbReference type="InterPro" id="IPR050832">
    <property type="entry name" value="Bact_Acetyltransf"/>
</dbReference>
<dbReference type="HOGENOM" id="CLU_087351_1_0_11"/>
<evidence type="ECO:0000259" key="3">
    <source>
        <dbReference type="PROSITE" id="PS51186"/>
    </source>
</evidence>
<dbReference type="PATRIC" id="fig|512565.3.peg.5110"/>
<dbReference type="GO" id="GO:0016747">
    <property type="term" value="F:acyltransferase activity, transferring groups other than amino-acyl groups"/>
    <property type="evidence" value="ECO:0007669"/>
    <property type="project" value="InterPro"/>
</dbReference>
<dbReference type="Pfam" id="PF13508">
    <property type="entry name" value="Acetyltransf_7"/>
    <property type="match status" value="1"/>
</dbReference>
<proteinExistence type="predicted"/>
<dbReference type="PROSITE" id="PS51186">
    <property type="entry name" value="GNAT"/>
    <property type="match status" value="1"/>
</dbReference>
<evidence type="ECO:0000256" key="1">
    <source>
        <dbReference type="ARBA" id="ARBA00022679"/>
    </source>
</evidence>
<sequence length="243" mass="27049">MMSSPLRIDDGEPVLTVSPWLEFRDRRGHQRIRRDFQEDFREDFREGFREGFREVESHHNGGMTLRIRVATREDLPALRDVMARAIGELQRGFLDEAQIAASHEIMGLDTQLVDDGTYFLVEVAGDRSGTVCGCGGWSRRATLYGGDHTPGRDAALLDPRREPAKVRAMYTHPGYARRGIGRMILAECERAAAAEGFTRLELMGTLSGQPLYAAAGFEVIETLEDGRGGVPVPLVRMGKTLTN</sequence>
<keyword evidence="2" id="KW-0012">Acyltransferase</keyword>
<evidence type="ECO:0000313" key="4">
    <source>
        <dbReference type="EMBL" id="BAL90335.1"/>
    </source>
</evidence>
<reference evidence="4 5" key="1">
    <citation type="submission" date="2012-02" db="EMBL/GenBank/DDBJ databases">
        <title>Complete genome sequence of Actinoplanes missouriensis 431 (= NBRC 102363).</title>
        <authorList>
            <person name="Ohnishi Y."/>
            <person name="Ishikawa J."/>
            <person name="Sekine M."/>
            <person name="Hosoyama A."/>
            <person name="Harada T."/>
            <person name="Narita H."/>
            <person name="Hata T."/>
            <person name="Konno Y."/>
            <person name="Tutikane K."/>
            <person name="Fujita N."/>
            <person name="Horinouchi S."/>
            <person name="Hayakawa M."/>
        </authorList>
    </citation>
    <scope>NUCLEOTIDE SEQUENCE [LARGE SCALE GENOMIC DNA]</scope>
    <source>
        <strain evidence="5">ATCC 14538 / DSM 43046 / CBS 188.64 / JCM 3121 / NBRC 102363 / NCIMB 12654 / NRRL B-3342 / UNCC 431</strain>
    </source>
</reference>
<dbReference type="EMBL" id="AP012319">
    <property type="protein sequence ID" value="BAL90335.1"/>
    <property type="molecule type" value="Genomic_DNA"/>
</dbReference>
<dbReference type="PANTHER" id="PTHR43877:SF1">
    <property type="entry name" value="ACETYLTRANSFERASE"/>
    <property type="match status" value="1"/>
</dbReference>
<evidence type="ECO:0000256" key="2">
    <source>
        <dbReference type="ARBA" id="ARBA00023315"/>
    </source>
</evidence>
<feature type="domain" description="N-acetyltransferase" evidence="3">
    <location>
        <begin position="65"/>
        <end position="242"/>
    </location>
</feature>
<dbReference type="eggNOG" id="COG0456">
    <property type="taxonomic scope" value="Bacteria"/>
</dbReference>
<gene>
    <name evidence="4" type="ordered locus">AMIS_51150</name>
</gene>
<dbReference type="SUPFAM" id="SSF55729">
    <property type="entry name" value="Acyl-CoA N-acyltransferases (Nat)"/>
    <property type="match status" value="1"/>
</dbReference>
<organism evidence="4 5">
    <name type="scientific">Actinoplanes missouriensis (strain ATCC 14538 / DSM 43046 / CBS 188.64 / JCM 3121 / NBRC 102363 / NCIMB 12654 / NRRL B-3342 / UNCC 431)</name>
    <dbReference type="NCBI Taxonomy" id="512565"/>
    <lineage>
        <taxon>Bacteria</taxon>
        <taxon>Bacillati</taxon>
        <taxon>Actinomycetota</taxon>
        <taxon>Actinomycetes</taxon>
        <taxon>Micromonosporales</taxon>
        <taxon>Micromonosporaceae</taxon>
        <taxon>Actinoplanes</taxon>
    </lineage>
</organism>
<dbReference type="InterPro" id="IPR000182">
    <property type="entry name" value="GNAT_dom"/>
</dbReference>
<name>I0HBE8_ACTM4</name>
<dbReference type="AlphaFoldDB" id="I0HBE8"/>
<dbReference type="PANTHER" id="PTHR43877">
    <property type="entry name" value="AMINOALKYLPHOSPHONATE N-ACETYLTRANSFERASE-RELATED-RELATED"/>
    <property type="match status" value="1"/>
</dbReference>
<protein>
    <submittedName>
        <fullName evidence="4">Putative GCN5-related N-acetyltransferase</fullName>
    </submittedName>
</protein>
<dbReference type="Gene3D" id="3.40.630.30">
    <property type="match status" value="1"/>
</dbReference>
<keyword evidence="5" id="KW-1185">Reference proteome</keyword>
<keyword evidence="1 4" id="KW-0808">Transferase</keyword>
<dbReference type="STRING" id="512565.AMIS_51150"/>
<accession>I0HBE8</accession>
<evidence type="ECO:0000313" key="5">
    <source>
        <dbReference type="Proteomes" id="UP000007882"/>
    </source>
</evidence>
<dbReference type="KEGG" id="ams:AMIS_51150"/>
<dbReference type="RefSeq" id="WP_014445223.1">
    <property type="nucleotide sequence ID" value="NC_017093.1"/>
</dbReference>